<evidence type="ECO:0000313" key="8">
    <source>
        <dbReference type="EMBL" id="QQR29897.1"/>
    </source>
</evidence>
<evidence type="ECO:0000313" key="10">
    <source>
        <dbReference type="Proteomes" id="UP000596035"/>
    </source>
</evidence>
<dbReference type="SUPFAM" id="SSF46689">
    <property type="entry name" value="Homeodomain-like"/>
    <property type="match status" value="1"/>
</dbReference>
<dbReference type="Gene3D" id="3.40.50.2300">
    <property type="match status" value="1"/>
</dbReference>
<dbReference type="GO" id="GO:0043565">
    <property type="term" value="F:sequence-specific DNA binding"/>
    <property type="evidence" value="ECO:0007669"/>
    <property type="project" value="InterPro"/>
</dbReference>
<dbReference type="InterPro" id="IPR002078">
    <property type="entry name" value="Sigma_54_int"/>
</dbReference>
<dbReference type="InterPro" id="IPR009057">
    <property type="entry name" value="Homeodomain-like_sf"/>
</dbReference>
<keyword evidence="3" id="KW-0805">Transcription regulation</keyword>
<dbReference type="PROSITE" id="PS50045">
    <property type="entry name" value="SIGMA54_INTERACT_4"/>
    <property type="match status" value="1"/>
</dbReference>
<evidence type="ECO:0000256" key="3">
    <source>
        <dbReference type="ARBA" id="ARBA00023015"/>
    </source>
</evidence>
<dbReference type="AlphaFoldDB" id="A0A1Z2XQA7"/>
<dbReference type="Gene3D" id="3.40.50.10660">
    <property type="entry name" value="PrpR receptor domain-like"/>
    <property type="match status" value="1"/>
</dbReference>
<feature type="domain" description="Sigma-54 factor interaction" evidence="5">
    <location>
        <begin position="329"/>
        <end position="552"/>
    </location>
</feature>
<dbReference type="PANTHER" id="PTHR32071:SF81">
    <property type="entry name" value="PROPIONATE CATABOLISM OPERON REGULATORY PROTEIN"/>
    <property type="match status" value="1"/>
</dbReference>
<evidence type="ECO:0000259" key="5">
    <source>
        <dbReference type="PROSITE" id="PS50045"/>
    </source>
</evidence>
<dbReference type="SUPFAM" id="SSF52540">
    <property type="entry name" value="P-loop containing nucleoside triphosphate hydrolases"/>
    <property type="match status" value="1"/>
</dbReference>
<dbReference type="InterPro" id="IPR000014">
    <property type="entry name" value="PAS"/>
</dbReference>
<dbReference type="SUPFAM" id="SSF159800">
    <property type="entry name" value="PrpR receptor domain-like"/>
    <property type="match status" value="1"/>
</dbReference>
<evidence type="ECO:0000256" key="2">
    <source>
        <dbReference type="ARBA" id="ARBA00022840"/>
    </source>
</evidence>
<evidence type="ECO:0000259" key="6">
    <source>
        <dbReference type="PROSITE" id="PS50112"/>
    </source>
</evidence>
<dbReference type="Pfam" id="PF06506">
    <property type="entry name" value="PrpR_N"/>
    <property type="match status" value="1"/>
</dbReference>
<dbReference type="Pfam" id="PF00989">
    <property type="entry name" value="PAS"/>
    <property type="match status" value="1"/>
</dbReference>
<keyword evidence="9" id="KW-1185">Reference proteome</keyword>
<dbReference type="GO" id="GO:0005524">
    <property type="term" value="F:ATP binding"/>
    <property type="evidence" value="ECO:0007669"/>
    <property type="project" value="UniProtKB-KW"/>
</dbReference>
<reference evidence="7" key="1">
    <citation type="journal article" date="2017" name="Genome Announc.">
        <title>High-Quality Whole-Genome Sequences of the Oligo-Mouse-Microbiota Bacterial Community.</title>
        <authorList>
            <person name="Garzetti D."/>
            <person name="Brugiroux S."/>
            <person name="Bunk B."/>
            <person name="Pukall R."/>
            <person name="McCoy K.D."/>
            <person name="Macpherson A.J."/>
            <person name="Stecher B."/>
        </authorList>
    </citation>
    <scope>NUCLEOTIDE SEQUENCE</scope>
    <source>
        <strain evidence="7">KB18</strain>
    </source>
</reference>
<dbReference type="GO" id="GO:0000156">
    <property type="term" value="F:phosphorelay response regulator activity"/>
    <property type="evidence" value="ECO:0007669"/>
    <property type="project" value="InterPro"/>
</dbReference>
<evidence type="ECO:0000313" key="7">
    <source>
        <dbReference type="EMBL" id="ASB40620.1"/>
    </source>
</evidence>
<dbReference type="PROSITE" id="PS50112">
    <property type="entry name" value="PAS"/>
    <property type="match status" value="1"/>
</dbReference>
<accession>A0A1Z2XQA7</accession>
<dbReference type="Gene3D" id="3.30.450.20">
    <property type="entry name" value="PAS domain"/>
    <property type="match status" value="1"/>
</dbReference>
<dbReference type="InterPro" id="IPR002197">
    <property type="entry name" value="HTH_Fis"/>
</dbReference>
<dbReference type="EMBL" id="CP021422">
    <property type="protein sequence ID" value="ASB40620.1"/>
    <property type="molecule type" value="Genomic_DNA"/>
</dbReference>
<dbReference type="Gene3D" id="3.40.50.300">
    <property type="entry name" value="P-loop containing nucleotide triphosphate hydrolases"/>
    <property type="match status" value="1"/>
</dbReference>
<proteinExistence type="predicted"/>
<dbReference type="PANTHER" id="PTHR32071">
    <property type="entry name" value="TRANSCRIPTIONAL REGULATORY PROTEIN"/>
    <property type="match status" value="1"/>
</dbReference>
<dbReference type="GO" id="GO:0006355">
    <property type="term" value="P:regulation of DNA-templated transcription"/>
    <property type="evidence" value="ECO:0007669"/>
    <property type="project" value="InterPro"/>
</dbReference>
<keyword evidence="2" id="KW-0067">ATP-binding</keyword>
<dbReference type="Proteomes" id="UP000196710">
    <property type="component" value="Chromosome"/>
</dbReference>
<dbReference type="KEGG" id="amur:ADH66_08085"/>
<dbReference type="Gene3D" id="1.10.8.60">
    <property type="match status" value="1"/>
</dbReference>
<evidence type="ECO:0000256" key="4">
    <source>
        <dbReference type="ARBA" id="ARBA00023163"/>
    </source>
</evidence>
<dbReference type="InterPro" id="IPR058031">
    <property type="entry name" value="AAA_lid_NorR"/>
</dbReference>
<gene>
    <name evidence="7" type="ORF">ADH66_08085</name>
    <name evidence="8" type="ORF">I5Q82_18120</name>
</gene>
<dbReference type="EMBL" id="CP065321">
    <property type="protein sequence ID" value="QQR29897.1"/>
    <property type="molecule type" value="Genomic_DNA"/>
</dbReference>
<dbReference type="Pfam" id="PF02954">
    <property type="entry name" value="HTH_8"/>
    <property type="match status" value="1"/>
</dbReference>
<dbReference type="SUPFAM" id="SSF55785">
    <property type="entry name" value="PYP-like sensor domain (PAS domain)"/>
    <property type="match status" value="1"/>
</dbReference>
<evidence type="ECO:0000313" key="9">
    <source>
        <dbReference type="Proteomes" id="UP000196710"/>
    </source>
</evidence>
<keyword evidence="4" id="KW-0804">Transcription</keyword>
<dbReference type="InterPro" id="IPR027417">
    <property type="entry name" value="P-loop_NTPase"/>
</dbReference>
<evidence type="ECO:0000256" key="1">
    <source>
        <dbReference type="ARBA" id="ARBA00022741"/>
    </source>
</evidence>
<dbReference type="Gene3D" id="1.10.10.60">
    <property type="entry name" value="Homeodomain-like"/>
    <property type="match status" value="1"/>
</dbReference>
<organism evidence="8 10">
    <name type="scientific">Acutalibacter muris</name>
    <dbReference type="NCBI Taxonomy" id="1796620"/>
    <lineage>
        <taxon>Bacteria</taxon>
        <taxon>Bacillati</taxon>
        <taxon>Bacillota</taxon>
        <taxon>Clostridia</taxon>
        <taxon>Eubacteriales</taxon>
        <taxon>Acutalibacteraceae</taxon>
        <taxon>Acutalibacter</taxon>
    </lineage>
</organism>
<sequence length="631" mass="70779">MAKMAVLVPYAEMRDMARPMAARYGYLSPMCIEYAETCRVQSRARELERQGCELIVARGLQATLARQVVKIPIVEIRVTSQEIGMLALDLKGELEEPCPRIGLVGFSNALSDTASFHGLFGVKLPRYMAESQEELSRFVDKARQEGCHAVIGGEVVCQRARELGLPCRFIPCGRESLEDAFRMASQVGYAIDLEKSSRAEMDTMLSYTFTGIVQLDSRGTVLRANRMAFNMLGLAPGDMLGSAIADVLPELPRSLFDQALHEGKETYAIHVPLHKLAVIVNIAPILVDNAIHGAILTFQEGERVEEMSGEFRRDLYQQGYFARLRFSQLPQESAESKRLIAMAKRVAGCSAPLLLSGEPGCGKAMIAQCIHNESLVRDNAFVPLDCAAFQEDTLDTMLFGNYTSRQSGTLCLAETAQNGTLYLSHIDALSPELQYKVLDLARGRLRHNGSHPLMASNARVIASCDGNLFAKVQEGEFRSDLYYELSALHLRLEPLRRRREDILGWVDMYLEEYQRKHKRYVALTQEARAYLTGYSWPGNLNQLRGLCQRVVLLADKRHVNDLFLRQQLEQRDPEPRADAGPPVYQDQEARRLAELLIKHKGSRQAVAEELGISKTTLWRRMKRLGLGGERV</sequence>
<keyword evidence="1" id="KW-0547">Nucleotide-binding</keyword>
<dbReference type="CDD" id="cd00130">
    <property type="entry name" value="PAS"/>
    <property type="match status" value="1"/>
</dbReference>
<protein>
    <submittedName>
        <fullName evidence="8">Sigma 54-interacting transcriptional regulator</fullName>
    </submittedName>
</protein>
<feature type="domain" description="PAS" evidence="6">
    <location>
        <begin position="197"/>
        <end position="267"/>
    </location>
</feature>
<dbReference type="InterPro" id="IPR013767">
    <property type="entry name" value="PAS_fold"/>
</dbReference>
<dbReference type="InterPro" id="IPR010524">
    <property type="entry name" value="Sig_transdc_resp-reg_PrpR_N"/>
</dbReference>
<dbReference type="Pfam" id="PF25601">
    <property type="entry name" value="AAA_lid_14"/>
    <property type="match status" value="1"/>
</dbReference>
<dbReference type="Pfam" id="PF00158">
    <property type="entry name" value="Sigma54_activat"/>
    <property type="match status" value="1"/>
</dbReference>
<dbReference type="Proteomes" id="UP000596035">
    <property type="component" value="Chromosome"/>
</dbReference>
<dbReference type="CDD" id="cd00009">
    <property type="entry name" value="AAA"/>
    <property type="match status" value="1"/>
</dbReference>
<dbReference type="InterPro" id="IPR035965">
    <property type="entry name" value="PAS-like_dom_sf"/>
</dbReference>
<reference evidence="9" key="2">
    <citation type="submission" date="2017-05" db="EMBL/GenBank/DDBJ databases">
        <title>Improved OligoMM genomes.</title>
        <authorList>
            <person name="Garzetti D."/>
        </authorList>
    </citation>
    <scope>NUCLEOTIDE SEQUENCE [LARGE SCALE GENOMIC DNA]</scope>
    <source>
        <strain evidence="9">KB18</strain>
    </source>
</reference>
<name>A0A1Z2XQA7_9FIRM</name>
<dbReference type="SMART" id="SM00091">
    <property type="entry name" value="PAS"/>
    <property type="match status" value="1"/>
</dbReference>
<reference evidence="8 10" key="3">
    <citation type="submission" date="2020-11" db="EMBL/GenBank/DDBJ databases">
        <title>Closed and high quality bacterial genomes of the OMM12 community.</title>
        <authorList>
            <person name="Marbouty M."/>
            <person name="Lamy-Besnier Q."/>
            <person name="Debarbieux L."/>
            <person name="Koszul R."/>
        </authorList>
    </citation>
    <scope>NUCLEOTIDE SEQUENCE [LARGE SCALE GENOMIC DNA]</scope>
    <source>
        <strain evidence="8 10">KB18</strain>
    </source>
</reference>